<keyword evidence="2" id="KW-0328">Glycosyltransferase</keyword>
<feature type="domain" description="Phosphoribosyltransferase" evidence="1">
    <location>
        <begin position="51"/>
        <end position="160"/>
    </location>
</feature>
<dbReference type="PANTHER" id="PTHR43218:SF1">
    <property type="entry name" value="PHOSPHORIBOSYLTRANSFERASE"/>
    <property type="match status" value="1"/>
</dbReference>
<sequence>MKHYELEIAGLKRRLPIVQVSDEIALASFVILGDQELVAAAAPIILEKLPQVDYLMTAEAKGIPLVHELCRLLRHPYYVVARKSLKPYMEEAVMTEVVSITTQQKQHLYLNGSDAALIKGKRVALIDDVISTGESLNALERLATEAGAQVVARAAILAEGFAADRDDILFLEELPFFSVEGIE</sequence>
<dbReference type="SUPFAM" id="SSF53271">
    <property type="entry name" value="PRTase-like"/>
    <property type="match status" value="1"/>
</dbReference>
<evidence type="ECO:0000313" key="2">
    <source>
        <dbReference type="EMBL" id="SMP42964.1"/>
    </source>
</evidence>
<organism evidence="2 3">
    <name type="scientific">Anoxynatronum buryatiense</name>
    <dbReference type="NCBI Taxonomy" id="489973"/>
    <lineage>
        <taxon>Bacteria</taxon>
        <taxon>Bacillati</taxon>
        <taxon>Bacillota</taxon>
        <taxon>Clostridia</taxon>
        <taxon>Eubacteriales</taxon>
        <taxon>Clostridiaceae</taxon>
        <taxon>Anoxynatronum</taxon>
    </lineage>
</organism>
<dbReference type="NCBIfam" id="NF005592">
    <property type="entry name" value="PRK07322.1"/>
    <property type="match status" value="1"/>
</dbReference>
<dbReference type="PANTHER" id="PTHR43218">
    <property type="entry name" value="PHOSPHORIBOSYLTRANSFERASE-RELATED"/>
    <property type="match status" value="1"/>
</dbReference>
<dbReference type="InterPro" id="IPR029057">
    <property type="entry name" value="PRTase-like"/>
</dbReference>
<name>A0AA45WTH3_9CLOT</name>
<keyword evidence="3" id="KW-1185">Reference proteome</keyword>
<dbReference type="EMBL" id="FXUF01000002">
    <property type="protein sequence ID" value="SMP42964.1"/>
    <property type="molecule type" value="Genomic_DNA"/>
</dbReference>
<gene>
    <name evidence="2" type="ORF">SAMN06296020_10228</name>
</gene>
<dbReference type="InterPro" id="IPR000836">
    <property type="entry name" value="PRTase_dom"/>
</dbReference>
<proteinExistence type="predicted"/>
<dbReference type="RefSeq" id="WP_283407946.1">
    <property type="nucleotide sequence ID" value="NZ_FXUF01000002.1"/>
</dbReference>
<protein>
    <submittedName>
        <fullName evidence="2">Adenine phosphoribosyltransferase</fullName>
    </submittedName>
</protein>
<comment type="caution">
    <text evidence="2">The sequence shown here is derived from an EMBL/GenBank/DDBJ whole genome shotgun (WGS) entry which is preliminary data.</text>
</comment>
<dbReference type="GO" id="GO:0016757">
    <property type="term" value="F:glycosyltransferase activity"/>
    <property type="evidence" value="ECO:0007669"/>
    <property type="project" value="UniProtKB-KW"/>
</dbReference>
<accession>A0AA45WTH3</accession>
<dbReference type="Gene3D" id="3.40.50.2020">
    <property type="match status" value="1"/>
</dbReference>
<dbReference type="CDD" id="cd06223">
    <property type="entry name" value="PRTases_typeI"/>
    <property type="match status" value="1"/>
</dbReference>
<keyword evidence="2" id="KW-0808">Transferase</keyword>
<dbReference type="AlphaFoldDB" id="A0AA45WTH3"/>
<evidence type="ECO:0000259" key="1">
    <source>
        <dbReference type="Pfam" id="PF00156"/>
    </source>
</evidence>
<dbReference type="Pfam" id="PF00156">
    <property type="entry name" value="Pribosyltran"/>
    <property type="match status" value="1"/>
</dbReference>
<reference evidence="2" key="1">
    <citation type="submission" date="2017-05" db="EMBL/GenBank/DDBJ databases">
        <authorList>
            <person name="Varghese N."/>
            <person name="Submissions S."/>
        </authorList>
    </citation>
    <scope>NUCLEOTIDE SEQUENCE</scope>
    <source>
        <strain evidence="2">Su22</strain>
    </source>
</reference>
<dbReference type="Proteomes" id="UP001158066">
    <property type="component" value="Unassembled WGS sequence"/>
</dbReference>
<evidence type="ECO:0000313" key="3">
    <source>
        <dbReference type="Proteomes" id="UP001158066"/>
    </source>
</evidence>